<keyword evidence="2" id="KW-1185">Reference proteome</keyword>
<reference evidence="1" key="1">
    <citation type="journal article" date="2021" name="Evol. Appl.">
        <title>The genome of the Pyrenean desman and the effects of bottlenecks and inbreeding on the genomic landscape of an endangered species.</title>
        <authorList>
            <person name="Escoda L."/>
            <person name="Castresana J."/>
        </authorList>
    </citation>
    <scope>NUCLEOTIDE SEQUENCE</scope>
    <source>
        <strain evidence="1">IBE-C5619</strain>
    </source>
</reference>
<organism evidence="1 2">
    <name type="scientific">Galemys pyrenaicus</name>
    <name type="common">Iberian desman</name>
    <name type="synonym">Pyrenean desman</name>
    <dbReference type="NCBI Taxonomy" id="202257"/>
    <lineage>
        <taxon>Eukaryota</taxon>
        <taxon>Metazoa</taxon>
        <taxon>Chordata</taxon>
        <taxon>Craniata</taxon>
        <taxon>Vertebrata</taxon>
        <taxon>Euteleostomi</taxon>
        <taxon>Mammalia</taxon>
        <taxon>Eutheria</taxon>
        <taxon>Laurasiatheria</taxon>
        <taxon>Eulipotyphla</taxon>
        <taxon>Talpidae</taxon>
        <taxon>Galemys</taxon>
    </lineage>
</organism>
<evidence type="ECO:0000313" key="1">
    <source>
        <dbReference type="EMBL" id="KAG8521813.1"/>
    </source>
</evidence>
<gene>
    <name evidence="1" type="ORF">J0S82_020030</name>
</gene>
<dbReference type="EMBL" id="JAGFMF010011457">
    <property type="protein sequence ID" value="KAG8521813.1"/>
    <property type="molecule type" value="Genomic_DNA"/>
</dbReference>
<dbReference type="InterPro" id="IPR003746">
    <property type="entry name" value="DUF167"/>
</dbReference>
<protein>
    <submittedName>
        <fullName evidence="1">UPF0235 protein C15orf40</fullName>
    </submittedName>
</protein>
<dbReference type="PANTHER" id="PTHR13420">
    <property type="entry name" value="UPF0235 PROTEIN C15ORF40"/>
    <property type="match status" value="1"/>
</dbReference>
<dbReference type="GO" id="GO:0005737">
    <property type="term" value="C:cytoplasm"/>
    <property type="evidence" value="ECO:0007669"/>
    <property type="project" value="TreeGrafter"/>
</dbReference>
<sequence length="100" mass="10630">MAVDPKGYISIAICAKPGSKQNAVTDLTVEPAVGSVAMWASLWKGVAKASSVLSLGGLRAQEERCGLHHGGKFHDKVVKLLASSAPEEFLEKLKKQAEKE</sequence>
<dbReference type="PANTHER" id="PTHR13420:SF7">
    <property type="entry name" value="UPF0235 PROTEIN C15ORF40"/>
    <property type="match status" value="1"/>
</dbReference>
<proteinExistence type="predicted"/>
<comment type="caution">
    <text evidence="1">The sequence shown here is derived from an EMBL/GenBank/DDBJ whole genome shotgun (WGS) entry which is preliminary data.</text>
</comment>
<evidence type="ECO:0000313" key="2">
    <source>
        <dbReference type="Proteomes" id="UP000700334"/>
    </source>
</evidence>
<dbReference type="OrthoDB" id="9665995at2759"/>
<dbReference type="Proteomes" id="UP000700334">
    <property type="component" value="Unassembled WGS sequence"/>
</dbReference>
<accession>A0A8J6DXG1</accession>
<name>A0A8J6DXG1_GALPY</name>
<dbReference type="AlphaFoldDB" id="A0A8J6DXG1"/>